<keyword evidence="2" id="KW-0812">Transmembrane</keyword>
<feature type="compositionally biased region" description="Basic residues" evidence="1">
    <location>
        <begin position="14"/>
        <end position="25"/>
    </location>
</feature>
<dbReference type="PANTHER" id="PTHR36480">
    <property type="entry name" value="OS06G0118900 PROTEIN-RELATED"/>
    <property type="match status" value="1"/>
</dbReference>
<feature type="region of interest" description="Disordered" evidence="1">
    <location>
        <begin position="1"/>
        <end position="28"/>
    </location>
</feature>
<organism evidence="3">
    <name type="scientific">Triticum urartu</name>
    <name type="common">Red wild einkorn</name>
    <name type="synonym">Crithodium urartu</name>
    <dbReference type="NCBI Taxonomy" id="4572"/>
    <lineage>
        <taxon>Eukaryota</taxon>
        <taxon>Viridiplantae</taxon>
        <taxon>Streptophyta</taxon>
        <taxon>Embryophyta</taxon>
        <taxon>Tracheophyta</taxon>
        <taxon>Spermatophyta</taxon>
        <taxon>Magnoliopsida</taxon>
        <taxon>Liliopsida</taxon>
        <taxon>Poales</taxon>
        <taxon>Poaceae</taxon>
        <taxon>BOP clade</taxon>
        <taxon>Pooideae</taxon>
        <taxon>Triticodae</taxon>
        <taxon>Triticeae</taxon>
        <taxon>Triticinae</taxon>
        <taxon>Triticum</taxon>
    </lineage>
</organism>
<dbReference type="EMBL" id="KD107280">
    <property type="protein sequence ID" value="EMS60588.1"/>
    <property type="molecule type" value="Genomic_DNA"/>
</dbReference>
<proteinExistence type="predicted"/>
<dbReference type="OMA" id="YHIAVSC"/>
<accession>M7ZBM1</accession>
<evidence type="ECO:0000313" key="3">
    <source>
        <dbReference type="EMBL" id="EMS60588.1"/>
    </source>
</evidence>
<evidence type="ECO:0000256" key="1">
    <source>
        <dbReference type="SAM" id="MobiDB-lite"/>
    </source>
</evidence>
<evidence type="ECO:0008006" key="4">
    <source>
        <dbReference type="Google" id="ProtNLM"/>
    </source>
</evidence>
<keyword evidence="2" id="KW-1133">Transmembrane helix</keyword>
<sequence>MEVQALHPCGPRWNPRHHGHRHGRLGRPQASSIAPLVGTLAITAIVMAVSAVLRPGEIVFSVASALTGPLSKDKNRPLSLTLRANNSSPRVYLQYRSLIVYLKYTTPPPEMTFEVPVEVNGGLVPPCQTPGTMADISMSSTLWGEAWNDSSGGTPKLSVLVLAVVQFKVGLAYSRPYSIRVLCDPADYVTNQVSFPITCRY</sequence>
<reference evidence="3" key="1">
    <citation type="journal article" date="2013" name="Nature">
        <title>Draft genome of the wheat A-genome progenitor Triticum urartu.</title>
        <authorList>
            <person name="Ling H.Q."/>
            <person name="Zhao S."/>
            <person name="Liu D."/>
            <person name="Wang J."/>
            <person name="Sun H."/>
            <person name="Zhang C."/>
            <person name="Fan H."/>
            <person name="Li D."/>
            <person name="Dong L."/>
            <person name="Tao Y."/>
            <person name="Gao C."/>
            <person name="Wu H."/>
            <person name="Li Y."/>
            <person name="Cui Y."/>
            <person name="Guo X."/>
            <person name="Zheng S."/>
            <person name="Wang B."/>
            <person name="Yu K."/>
            <person name="Liang Q."/>
            <person name="Yang W."/>
            <person name="Lou X."/>
            <person name="Chen J."/>
            <person name="Feng M."/>
            <person name="Jian J."/>
            <person name="Zhang X."/>
            <person name="Luo G."/>
            <person name="Jiang Y."/>
            <person name="Liu J."/>
            <person name="Wang Z."/>
            <person name="Sha Y."/>
            <person name="Zhang B."/>
            <person name="Wu H."/>
            <person name="Tang D."/>
            <person name="Shen Q."/>
            <person name="Xue P."/>
            <person name="Zou S."/>
            <person name="Wang X."/>
            <person name="Liu X."/>
            <person name="Wang F."/>
            <person name="Yang Y."/>
            <person name="An X."/>
            <person name="Dong Z."/>
            <person name="Zhang K."/>
            <person name="Zhang X."/>
            <person name="Luo M.C."/>
            <person name="Dvorak J."/>
            <person name="Tong Y."/>
            <person name="Wang J."/>
            <person name="Yang H."/>
            <person name="Li Z."/>
            <person name="Wang D."/>
            <person name="Zhang A."/>
            <person name="Wang J."/>
        </authorList>
    </citation>
    <scope>NUCLEOTIDE SEQUENCE</scope>
</reference>
<evidence type="ECO:0000256" key="2">
    <source>
        <dbReference type="SAM" id="Phobius"/>
    </source>
</evidence>
<dbReference type="AlphaFoldDB" id="M7ZBM1"/>
<gene>
    <name evidence="3" type="ORF">TRIUR3_23211</name>
</gene>
<protein>
    <recommendedName>
        <fullName evidence="4">Late embryogenesis abundant protein LEA-2 subgroup domain-containing protein</fullName>
    </recommendedName>
</protein>
<name>M7ZBM1_TRIUA</name>
<keyword evidence="2" id="KW-0472">Membrane</keyword>
<dbReference type="eggNOG" id="ENOG502R7Z7">
    <property type="taxonomic scope" value="Eukaryota"/>
</dbReference>
<feature type="transmembrane region" description="Helical" evidence="2">
    <location>
        <begin position="33"/>
        <end position="53"/>
    </location>
</feature>
<dbReference type="PANTHER" id="PTHR36480:SF8">
    <property type="entry name" value="LATE EMBRYOGENESIS ABUNDANT PROTEIN LEA-2 SUBGROUP DOMAIN-CONTAINING PROTEIN"/>
    <property type="match status" value="1"/>
</dbReference>